<dbReference type="AlphaFoldDB" id="A0AAZ3SEM6"/>
<name>A0AAZ3SEM6_ONCTS</name>
<keyword evidence="3" id="KW-1185">Reference proteome</keyword>
<dbReference type="Proteomes" id="UP000694402">
    <property type="component" value="Unassembled WGS sequence"/>
</dbReference>
<feature type="region of interest" description="Disordered" evidence="1">
    <location>
        <begin position="37"/>
        <end position="76"/>
    </location>
</feature>
<dbReference type="Ensembl" id="ENSOTST00005187940.1">
    <property type="protein sequence ID" value="ENSOTSP00005151539.1"/>
    <property type="gene ID" value="ENSOTSG00005074185.1"/>
</dbReference>
<sequence>RLSFCPDSSGSFPEVPCQQKITNTIPYINNPTSWKNNKKAPYHQARTGLGGGIQGQEGTLSPGQDRARGRDTGTGRCETPLLLNMILWEAQ</sequence>
<reference evidence="3" key="1">
    <citation type="journal article" date="2018" name="PLoS ONE">
        <title>Chinook salmon (Oncorhynchus tshawytscha) genome and transcriptome.</title>
        <authorList>
            <person name="Christensen K.A."/>
            <person name="Leong J.S."/>
            <person name="Sakhrani D."/>
            <person name="Biagi C.A."/>
            <person name="Minkley D.R."/>
            <person name="Withler R.E."/>
            <person name="Rondeau E.B."/>
            <person name="Koop B.F."/>
            <person name="Devlin R.H."/>
        </authorList>
    </citation>
    <scope>NUCLEOTIDE SEQUENCE [LARGE SCALE GENOMIC DNA]</scope>
</reference>
<organism evidence="2 3">
    <name type="scientific">Oncorhynchus tshawytscha</name>
    <name type="common">Chinook salmon</name>
    <name type="synonym">Salmo tshawytscha</name>
    <dbReference type="NCBI Taxonomy" id="74940"/>
    <lineage>
        <taxon>Eukaryota</taxon>
        <taxon>Metazoa</taxon>
        <taxon>Chordata</taxon>
        <taxon>Craniata</taxon>
        <taxon>Vertebrata</taxon>
        <taxon>Euteleostomi</taxon>
        <taxon>Actinopterygii</taxon>
        <taxon>Neopterygii</taxon>
        <taxon>Teleostei</taxon>
        <taxon>Protacanthopterygii</taxon>
        <taxon>Salmoniformes</taxon>
        <taxon>Salmonidae</taxon>
        <taxon>Salmoninae</taxon>
        <taxon>Oncorhynchus</taxon>
    </lineage>
</organism>
<evidence type="ECO:0000313" key="3">
    <source>
        <dbReference type="Proteomes" id="UP000694402"/>
    </source>
</evidence>
<evidence type="ECO:0000313" key="2">
    <source>
        <dbReference type="Ensembl" id="ENSOTSP00005151539.1"/>
    </source>
</evidence>
<proteinExistence type="predicted"/>
<reference evidence="2" key="3">
    <citation type="submission" date="2025-09" db="UniProtKB">
        <authorList>
            <consortium name="Ensembl"/>
        </authorList>
    </citation>
    <scope>IDENTIFICATION</scope>
</reference>
<evidence type="ECO:0000256" key="1">
    <source>
        <dbReference type="SAM" id="MobiDB-lite"/>
    </source>
</evidence>
<accession>A0AAZ3SEM6</accession>
<protein>
    <submittedName>
        <fullName evidence="2">Uncharacterized protein</fullName>
    </submittedName>
</protein>
<reference evidence="2" key="2">
    <citation type="submission" date="2025-08" db="UniProtKB">
        <authorList>
            <consortium name="Ensembl"/>
        </authorList>
    </citation>
    <scope>IDENTIFICATION</scope>
</reference>